<dbReference type="PANTHER" id="PTHR32329:SF2">
    <property type="entry name" value="BIFUNCTIONAL PROTEIN [INCLUDES 2-HYDROXYACYL-COA DEHYDRATASE (N-TER) AND ITS ACTIVATOR DOMAIN (C_TERM)"/>
    <property type="match status" value="1"/>
</dbReference>
<protein>
    <recommendedName>
        <fullName evidence="3">2-hydroxyacyl-CoA dehydratase</fullName>
    </recommendedName>
</protein>
<keyword evidence="2" id="KW-1185">Reference proteome</keyword>
<dbReference type="InterPro" id="IPR051805">
    <property type="entry name" value="Dehydratase_Activator_Redct"/>
</dbReference>
<dbReference type="PANTHER" id="PTHR32329">
    <property type="entry name" value="BIFUNCTIONAL PROTEIN [INCLUDES 2-HYDROXYACYL-COA DEHYDRATASE (N-TER) AND ITS ACTIVATOR DOMAIN (C_TERM)-RELATED"/>
    <property type="match status" value="1"/>
</dbReference>
<sequence>MSMSKPQALIEQVRSSVAVELERRHAPTLLADRKAAKAAKHKAKHHKYTKAAFFRYCYYDPAFKFFCEQVLDVDYLPLPEATRAASEVGVQNSSDYVCTPFKHILGDFAEALDLGADILIQFGGPCRLGYYGELQESILRDMGYEFIMMNFARGIELGYIGWAKEVLKTVNPNIDVPHGVVKLKAVAKMIEHLDSLRDFYLANAGFEVERGAFDAAWVSAMDAMRTCLDERDINEAYREAMAAFRAIPLAKPADPIRIGIVGEMFTAIDERSNLGLDHKLVAMGVEVHRMLNFTNRYLRYNEPNLRVGAKDYLTYDMGPTSTLTVAAAKKYAAGGFDGLIHAKSAGCTPEIDCIPVLQKVSEDYSVPVLYLTYDSQTSDTGLDTRLEAFYDMLSMKKEKSK</sequence>
<dbReference type="Proteomes" id="UP000278327">
    <property type="component" value="Unassembled WGS sequence"/>
</dbReference>
<evidence type="ECO:0000313" key="1">
    <source>
        <dbReference type="EMBL" id="RNL37175.1"/>
    </source>
</evidence>
<accession>A0A3N0AQT0</accession>
<reference evidence="1 2" key="1">
    <citation type="journal article" date="2019" name="Microbiol. Resour. Announc.">
        <title>Draft Genome Sequences of Type Strains of Gordonibacter faecihominis, Paraeggerthella hongkongensis, Parvibacter caecicola,Slackia equolifaciens, Slackia faecicanis, and Slackia isoflavoniconvertens.</title>
        <authorList>
            <person name="Danylec N."/>
            <person name="Stoll D.A."/>
            <person name="Dotsch A."/>
            <person name="Huch M."/>
        </authorList>
    </citation>
    <scope>NUCLEOTIDE SEQUENCE [LARGE SCALE GENOMIC DNA]</scope>
    <source>
        <strain evidence="1 2">DSM 18785</strain>
    </source>
</reference>
<comment type="caution">
    <text evidence="1">The sequence shown here is derived from an EMBL/GenBank/DDBJ whole genome shotgun (WGS) entry which is preliminary data.</text>
</comment>
<proteinExistence type="predicted"/>
<evidence type="ECO:0000313" key="2">
    <source>
        <dbReference type="Proteomes" id="UP000278327"/>
    </source>
</evidence>
<dbReference type="AlphaFoldDB" id="A0A3N0AQT0"/>
<gene>
    <name evidence="1" type="ORF">DMP10_08850</name>
</gene>
<dbReference type="EMBL" id="QICA01000015">
    <property type="protein sequence ID" value="RNL37175.1"/>
    <property type="molecule type" value="Genomic_DNA"/>
</dbReference>
<name>A0A3N0AQT0_9ACTN</name>
<dbReference type="Gene3D" id="3.40.50.11900">
    <property type="match status" value="1"/>
</dbReference>
<evidence type="ECO:0008006" key="3">
    <source>
        <dbReference type="Google" id="ProtNLM"/>
    </source>
</evidence>
<organism evidence="1 2">
    <name type="scientific">Adlercreutzia equolifaciens subsp. celatus DSM 18785</name>
    <dbReference type="NCBI Taxonomy" id="1121021"/>
    <lineage>
        <taxon>Bacteria</taxon>
        <taxon>Bacillati</taxon>
        <taxon>Actinomycetota</taxon>
        <taxon>Coriobacteriia</taxon>
        <taxon>Eggerthellales</taxon>
        <taxon>Eggerthellaceae</taxon>
        <taxon>Adlercreutzia</taxon>
    </lineage>
</organism>